<proteinExistence type="predicted"/>
<dbReference type="InParanoid" id="A0A543AVR1"/>
<accession>A0A543AVR1</accession>
<reference evidence="1 2" key="1">
    <citation type="submission" date="2019-06" db="EMBL/GenBank/DDBJ databases">
        <title>Sequencing the genomes of 1000 actinobacteria strains.</title>
        <authorList>
            <person name="Klenk H.-P."/>
        </authorList>
    </citation>
    <scope>NUCLEOTIDE SEQUENCE [LARGE SCALE GENOMIC DNA]</scope>
    <source>
        <strain evidence="1 2">DSM 45928</strain>
    </source>
</reference>
<protein>
    <submittedName>
        <fullName evidence="1">Uncharacterized protein</fullName>
    </submittedName>
</protein>
<name>A0A543AVR1_9ACTN</name>
<evidence type="ECO:0000313" key="1">
    <source>
        <dbReference type="EMBL" id="TQL76676.1"/>
    </source>
</evidence>
<comment type="caution">
    <text evidence="1">The sequence shown here is derived from an EMBL/GenBank/DDBJ whole genome shotgun (WGS) entry which is preliminary data.</text>
</comment>
<dbReference type="Proteomes" id="UP000317043">
    <property type="component" value="Unassembled WGS sequence"/>
</dbReference>
<organism evidence="1 2">
    <name type="scientific">Stackebrandtia endophytica</name>
    <dbReference type="NCBI Taxonomy" id="1496996"/>
    <lineage>
        <taxon>Bacteria</taxon>
        <taxon>Bacillati</taxon>
        <taxon>Actinomycetota</taxon>
        <taxon>Actinomycetes</taxon>
        <taxon>Glycomycetales</taxon>
        <taxon>Glycomycetaceae</taxon>
        <taxon>Stackebrandtia</taxon>
    </lineage>
</organism>
<gene>
    <name evidence="1" type="ORF">FB566_2211</name>
</gene>
<dbReference type="AlphaFoldDB" id="A0A543AVR1"/>
<keyword evidence="2" id="KW-1185">Reference proteome</keyword>
<dbReference type="EMBL" id="VFOW01000001">
    <property type="protein sequence ID" value="TQL76676.1"/>
    <property type="molecule type" value="Genomic_DNA"/>
</dbReference>
<sequence length="88" mass="9881">MVIATLVAGCSPVAFDNVEDVKAVYFNNFALRWEVERAVDRVARVCMEERGYDIHPDEAPVPQQSTEELVMRTFVWTSPDPATAHIDG</sequence>
<evidence type="ECO:0000313" key="2">
    <source>
        <dbReference type="Proteomes" id="UP000317043"/>
    </source>
</evidence>